<proteinExistence type="predicted"/>
<sequence length="103" mass="10963">MLTSGGSSPASVSAAQTPANCPSVSMISTRSSLAAQAPSPVSSMFNPDSKKESICAEQEQYIASQIGMQENNLITQNNPNTENLMTALIADLNIQFFLTYCKK</sequence>
<name>A0AAV6ZJ28_ENGPU</name>
<evidence type="ECO:0000256" key="1">
    <source>
        <dbReference type="SAM" id="MobiDB-lite"/>
    </source>
</evidence>
<keyword evidence="3" id="KW-1185">Reference proteome</keyword>
<organism evidence="2 3">
    <name type="scientific">Engystomops pustulosus</name>
    <name type="common">Tungara frog</name>
    <name type="synonym">Physalaemus pustulosus</name>
    <dbReference type="NCBI Taxonomy" id="76066"/>
    <lineage>
        <taxon>Eukaryota</taxon>
        <taxon>Metazoa</taxon>
        <taxon>Chordata</taxon>
        <taxon>Craniata</taxon>
        <taxon>Vertebrata</taxon>
        <taxon>Euteleostomi</taxon>
        <taxon>Amphibia</taxon>
        <taxon>Batrachia</taxon>
        <taxon>Anura</taxon>
        <taxon>Neobatrachia</taxon>
        <taxon>Hyloidea</taxon>
        <taxon>Leptodactylidae</taxon>
        <taxon>Leiuperinae</taxon>
        <taxon>Engystomops</taxon>
    </lineage>
</organism>
<protein>
    <submittedName>
        <fullName evidence="2">Uncharacterized protein</fullName>
    </submittedName>
</protein>
<reference evidence="2" key="1">
    <citation type="thesis" date="2020" institute="ProQuest LLC" country="789 East Eisenhower Parkway, Ann Arbor, MI, USA">
        <title>Comparative Genomics and Chromosome Evolution.</title>
        <authorList>
            <person name="Mudd A.B."/>
        </authorList>
    </citation>
    <scope>NUCLEOTIDE SEQUENCE</scope>
    <source>
        <strain evidence="2">237g6f4</strain>
        <tissue evidence="2">Blood</tissue>
    </source>
</reference>
<dbReference type="AlphaFoldDB" id="A0AAV6ZJ28"/>
<gene>
    <name evidence="2" type="ORF">GDO81_021289</name>
</gene>
<evidence type="ECO:0000313" key="2">
    <source>
        <dbReference type="EMBL" id="KAG8549402.1"/>
    </source>
</evidence>
<comment type="caution">
    <text evidence="2">The sequence shown here is derived from an EMBL/GenBank/DDBJ whole genome shotgun (WGS) entry which is preliminary data.</text>
</comment>
<feature type="region of interest" description="Disordered" evidence="1">
    <location>
        <begin position="1"/>
        <end position="23"/>
    </location>
</feature>
<dbReference type="Proteomes" id="UP000824782">
    <property type="component" value="Unassembled WGS sequence"/>
</dbReference>
<dbReference type="EMBL" id="WNYA01000186">
    <property type="protein sequence ID" value="KAG8549402.1"/>
    <property type="molecule type" value="Genomic_DNA"/>
</dbReference>
<feature type="compositionally biased region" description="Low complexity" evidence="1">
    <location>
        <begin position="1"/>
        <end position="15"/>
    </location>
</feature>
<evidence type="ECO:0000313" key="3">
    <source>
        <dbReference type="Proteomes" id="UP000824782"/>
    </source>
</evidence>
<accession>A0AAV6ZJ28</accession>